<dbReference type="GO" id="GO:0006355">
    <property type="term" value="P:regulation of DNA-templated transcription"/>
    <property type="evidence" value="ECO:0007669"/>
    <property type="project" value="InterPro"/>
</dbReference>
<dbReference type="RefSeq" id="WP_064769567.1">
    <property type="nucleotide sequence ID" value="NZ_JADIFN010000035.1"/>
</dbReference>
<feature type="domain" description="Ribbon-helix-helix protein CopG" evidence="1">
    <location>
        <begin position="3"/>
        <end position="36"/>
    </location>
</feature>
<dbReference type="EMBL" id="WTRN01000039">
    <property type="protein sequence ID" value="MWT84618.1"/>
    <property type="molecule type" value="Genomic_DNA"/>
</dbReference>
<protein>
    <submittedName>
        <fullName evidence="2">Ribbon-helix-helix protein, CopG family</fullName>
    </submittedName>
</protein>
<dbReference type="AlphaFoldDB" id="A0A6L7CFX9"/>
<evidence type="ECO:0000313" key="2">
    <source>
        <dbReference type="EMBL" id="MWT84618.1"/>
    </source>
</evidence>
<dbReference type="CDD" id="cd21631">
    <property type="entry name" value="RHH_CopG_NikR-like"/>
    <property type="match status" value="1"/>
</dbReference>
<accession>A0A6L7CFX9</accession>
<reference evidence="2 3" key="1">
    <citation type="submission" date="2019-12" db="EMBL/GenBank/DDBJ databases">
        <title>Enteriobacteria Tanzani isolates_8377-8380.</title>
        <authorList>
            <person name="Subbiah M."/>
            <person name="Call D."/>
        </authorList>
    </citation>
    <scope>NUCLEOTIDE SEQUENCE [LARGE SCALE GENOMIC DNA]</scope>
    <source>
        <strain evidence="2 3">8378wC7</strain>
    </source>
</reference>
<evidence type="ECO:0000259" key="1">
    <source>
        <dbReference type="Pfam" id="PF01402"/>
    </source>
</evidence>
<dbReference type="Pfam" id="PF01402">
    <property type="entry name" value="RHH_1"/>
    <property type="match status" value="1"/>
</dbReference>
<proteinExistence type="predicted"/>
<gene>
    <name evidence="2" type="ORF">GP954_05380</name>
</gene>
<evidence type="ECO:0000313" key="3">
    <source>
        <dbReference type="Proteomes" id="UP000480485"/>
    </source>
</evidence>
<dbReference type="InterPro" id="IPR002145">
    <property type="entry name" value="CopG"/>
</dbReference>
<name>A0A6L7CFX9_ECOLX</name>
<dbReference type="Proteomes" id="UP000480485">
    <property type="component" value="Unassembled WGS sequence"/>
</dbReference>
<sequence>MPRFTVDLSAELDSRLKEIAQANGITKAEAMRRAFTLLSVADAEKKRNRHIGFFTVKENGEKEITSEIVGL</sequence>
<organism evidence="2 3">
    <name type="scientific">Escherichia coli</name>
    <dbReference type="NCBI Taxonomy" id="562"/>
    <lineage>
        <taxon>Bacteria</taxon>
        <taxon>Pseudomonadati</taxon>
        <taxon>Pseudomonadota</taxon>
        <taxon>Gammaproteobacteria</taxon>
        <taxon>Enterobacterales</taxon>
        <taxon>Enterobacteriaceae</taxon>
        <taxon>Escherichia</taxon>
    </lineage>
</organism>
<comment type="caution">
    <text evidence="2">The sequence shown here is derived from an EMBL/GenBank/DDBJ whole genome shotgun (WGS) entry which is preliminary data.</text>
</comment>